<gene>
    <name evidence="6" type="ORF">E2N92_10485</name>
</gene>
<keyword evidence="2 4" id="KW-0547">Nucleotide-binding</keyword>
<protein>
    <submittedName>
        <fullName evidence="6">ATP-grasp domain-containing protein</fullName>
    </submittedName>
</protein>
<organism evidence="6 7">
    <name type="scientific">Methanofollis formosanus</name>
    <dbReference type="NCBI Taxonomy" id="299308"/>
    <lineage>
        <taxon>Archaea</taxon>
        <taxon>Methanobacteriati</taxon>
        <taxon>Methanobacteriota</taxon>
        <taxon>Stenosarchaea group</taxon>
        <taxon>Methanomicrobia</taxon>
        <taxon>Methanomicrobiales</taxon>
        <taxon>Methanomicrobiaceae</taxon>
        <taxon>Methanofollis</taxon>
    </lineage>
</organism>
<reference evidence="6" key="1">
    <citation type="journal article" date="2005" name="Int. J. Syst. Evol. Microbiol.">
        <title>Methanofollis formosanus sp. nov., isolated from a fish pond.</title>
        <authorList>
            <person name="Wu S.Y."/>
            <person name="Chen S.C."/>
            <person name="Lai M.C."/>
        </authorList>
    </citation>
    <scope>NUCLEOTIDE SEQUENCE</scope>
    <source>
        <strain evidence="6">ML15</strain>
    </source>
</reference>
<dbReference type="Proteomes" id="UP000826709">
    <property type="component" value="Chromosome"/>
</dbReference>
<dbReference type="GO" id="GO:0005524">
    <property type="term" value="F:ATP binding"/>
    <property type="evidence" value="ECO:0007669"/>
    <property type="project" value="UniProtKB-UniRule"/>
</dbReference>
<evidence type="ECO:0000256" key="4">
    <source>
        <dbReference type="PROSITE-ProRule" id="PRU00409"/>
    </source>
</evidence>
<dbReference type="Gene3D" id="3.40.50.20">
    <property type="match status" value="1"/>
</dbReference>
<dbReference type="EMBL" id="CP037968">
    <property type="protein sequence ID" value="QYZ79822.1"/>
    <property type="molecule type" value="Genomic_DNA"/>
</dbReference>
<dbReference type="OrthoDB" id="11959at2157"/>
<evidence type="ECO:0000256" key="3">
    <source>
        <dbReference type="ARBA" id="ARBA00022840"/>
    </source>
</evidence>
<keyword evidence="3 4" id="KW-0067">ATP-binding</keyword>
<dbReference type="SUPFAM" id="SSF56059">
    <property type="entry name" value="Glutathione synthetase ATP-binding domain-like"/>
    <property type="match status" value="1"/>
</dbReference>
<keyword evidence="7" id="KW-1185">Reference proteome</keyword>
<dbReference type="AlphaFoldDB" id="A0A8G1A270"/>
<reference evidence="6" key="2">
    <citation type="submission" date="2019-03" db="EMBL/GenBank/DDBJ databases">
        <authorList>
            <person name="Chen S.-C."/>
            <person name="Wu S.-Y."/>
            <person name="Lai M.-C."/>
        </authorList>
    </citation>
    <scope>NUCLEOTIDE SEQUENCE</scope>
    <source>
        <strain evidence="6">ML15</strain>
    </source>
</reference>
<accession>A0A8G1A270</accession>
<name>A0A8G1A270_9EURY</name>
<feature type="domain" description="ATP-grasp" evidence="5">
    <location>
        <begin position="122"/>
        <end position="318"/>
    </location>
</feature>
<dbReference type="PANTHER" id="PTHR43585:SF2">
    <property type="entry name" value="ATP-GRASP ENZYME FSQD"/>
    <property type="match status" value="1"/>
</dbReference>
<dbReference type="Pfam" id="PF21360">
    <property type="entry name" value="PylC-like_N"/>
    <property type="match status" value="1"/>
</dbReference>
<evidence type="ECO:0000259" key="5">
    <source>
        <dbReference type="PROSITE" id="PS50975"/>
    </source>
</evidence>
<keyword evidence="1" id="KW-0436">Ligase</keyword>
<dbReference type="Pfam" id="PF15632">
    <property type="entry name" value="ATPgrasp_Ter"/>
    <property type="match status" value="1"/>
</dbReference>
<dbReference type="InterPro" id="IPR011761">
    <property type="entry name" value="ATP-grasp"/>
</dbReference>
<evidence type="ECO:0000313" key="7">
    <source>
        <dbReference type="Proteomes" id="UP000826709"/>
    </source>
</evidence>
<dbReference type="Gene3D" id="3.30.470.20">
    <property type="entry name" value="ATP-grasp fold, B domain"/>
    <property type="match status" value="1"/>
</dbReference>
<dbReference type="KEGG" id="mfk:E2N92_10485"/>
<sequence length="351" mass="39214">MDDLTVLVTGAGAPGIKGTLYSLNENFDNRCIRTIGTDIKQEVVGTYLCDKFYHISRPSEKDYLDQLLLICEQEDVDVILPQNTLELSVLAENKSPFLNIGTSIAVSDAPAISIANDKYKLMKLAEQIGVPTPKSILVDNFDALIKSASELGWPHKPVVVKPPLSNGMRGVRIIDESLDLKKMFYSEKPTSLFVKMNILREILGSHFPPLLVMEYLPNAEYTIDVLEAQKYTIIPRKRDLIRSGITFQGTVECHEELITYAQKLSEATGLNYAFGFQFKMDEQSVPKLLESNPRVQGTMVLSTFAGANIIYAAVKRALNEDIPDFQVKWGTKILRYWGGMGIQNKNAVAFL</sequence>
<dbReference type="PROSITE" id="PS50975">
    <property type="entry name" value="ATP_GRASP"/>
    <property type="match status" value="1"/>
</dbReference>
<evidence type="ECO:0000256" key="2">
    <source>
        <dbReference type="ARBA" id="ARBA00022741"/>
    </source>
</evidence>
<dbReference type="Gene3D" id="3.30.1490.20">
    <property type="entry name" value="ATP-grasp fold, A domain"/>
    <property type="match status" value="1"/>
</dbReference>
<dbReference type="GO" id="GO:0016874">
    <property type="term" value="F:ligase activity"/>
    <property type="evidence" value="ECO:0007669"/>
    <property type="project" value="UniProtKB-KW"/>
</dbReference>
<dbReference type="InterPro" id="IPR052032">
    <property type="entry name" value="ATP-dep_AA_Ligase"/>
</dbReference>
<evidence type="ECO:0000256" key="1">
    <source>
        <dbReference type="ARBA" id="ARBA00022598"/>
    </source>
</evidence>
<dbReference type="InterPro" id="IPR048764">
    <property type="entry name" value="PylC_N"/>
</dbReference>
<dbReference type="GO" id="GO:0046872">
    <property type="term" value="F:metal ion binding"/>
    <property type="evidence" value="ECO:0007669"/>
    <property type="project" value="InterPro"/>
</dbReference>
<evidence type="ECO:0000313" key="6">
    <source>
        <dbReference type="EMBL" id="QYZ79822.1"/>
    </source>
</evidence>
<proteinExistence type="predicted"/>
<dbReference type="RefSeq" id="WP_220681128.1">
    <property type="nucleotide sequence ID" value="NZ_CP037968.1"/>
</dbReference>
<dbReference type="InterPro" id="IPR013815">
    <property type="entry name" value="ATP_grasp_subdomain_1"/>
</dbReference>
<dbReference type="PANTHER" id="PTHR43585">
    <property type="entry name" value="FUMIPYRROLE BIOSYNTHESIS PROTEIN C"/>
    <property type="match status" value="1"/>
</dbReference>